<feature type="compositionally biased region" description="Low complexity" evidence="1">
    <location>
        <begin position="61"/>
        <end position="79"/>
    </location>
</feature>
<organism evidence="2 3">
    <name type="scientific">Dendrothele bispora (strain CBS 962.96)</name>
    <dbReference type="NCBI Taxonomy" id="1314807"/>
    <lineage>
        <taxon>Eukaryota</taxon>
        <taxon>Fungi</taxon>
        <taxon>Dikarya</taxon>
        <taxon>Basidiomycota</taxon>
        <taxon>Agaricomycotina</taxon>
        <taxon>Agaricomycetes</taxon>
        <taxon>Agaricomycetidae</taxon>
        <taxon>Agaricales</taxon>
        <taxon>Agaricales incertae sedis</taxon>
        <taxon>Dendrothele</taxon>
    </lineage>
</organism>
<name>A0A4S8KKU2_DENBC</name>
<protein>
    <submittedName>
        <fullName evidence="2">Uncharacterized protein</fullName>
    </submittedName>
</protein>
<proteinExistence type="predicted"/>
<sequence length="172" mass="18954">MKQGRTKKVKYSKEIVEQSVISLIVAEVASFHGIDLPSSETPPYVTTVRPGETRDSRRVSTTKLQMRTTTTKKTMTTQRAVPTTKQGEVVAQVKPSTGIPTQRTTSTGIAAAPHKIEPGRQGRCSGKKILIIPNGGTGKRVNIRTKRIDTSIQNVHDEKPTAKRLRRQVQNV</sequence>
<keyword evidence="3" id="KW-1185">Reference proteome</keyword>
<reference evidence="2 3" key="1">
    <citation type="journal article" date="2019" name="Nat. Ecol. Evol.">
        <title>Megaphylogeny resolves global patterns of mushroom evolution.</title>
        <authorList>
            <person name="Varga T."/>
            <person name="Krizsan K."/>
            <person name="Foldi C."/>
            <person name="Dima B."/>
            <person name="Sanchez-Garcia M."/>
            <person name="Sanchez-Ramirez S."/>
            <person name="Szollosi G.J."/>
            <person name="Szarkandi J.G."/>
            <person name="Papp V."/>
            <person name="Albert L."/>
            <person name="Andreopoulos W."/>
            <person name="Angelini C."/>
            <person name="Antonin V."/>
            <person name="Barry K.W."/>
            <person name="Bougher N.L."/>
            <person name="Buchanan P."/>
            <person name="Buyck B."/>
            <person name="Bense V."/>
            <person name="Catcheside P."/>
            <person name="Chovatia M."/>
            <person name="Cooper J."/>
            <person name="Damon W."/>
            <person name="Desjardin D."/>
            <person name="Finy P."/>
            <person name="Geml J."/>
            <person name="Haridas S."/>
            <person name="Hughes K."/>
            <person name="Justo A."/>
            <person name="Karasinski D."/>
            <person name="Kautmanova I."/>
            <person name="Kiss B."/>
            <person name="Kocsube S."/>
            <person name="Kotiranta H."/>
            <person name="LaButti K.M."/>
            <person name="Lechner B.E."/>
            <person name="Liimatainen K."/>
            <person name="Lipzen A."/>
            <person name="Lukacs Z."/>
            <person name="Mihaltcheva S."/>
            <person name="Morgado L.N."/>
            <person name="Niskanen T."/>
            <person name="Noordeloos M.E."/>
            <person name="Ohm R.A."/>
            <person name="Ortiz-Santana B."/>
            <person name="Ovrebo C."/>
            <person name="Racz N."/>
            <person name="Riley R."/>
            <person name="Savchenko A."/>
            <person name="Shiryaev A."/>
            <person name="Soop K."/>
            <person name="Spirin V."/>
            <person name="Szebenyi C."/>
            <person name="Tomsovsky M."/>
            <person name="Tulloss R.E."/>
            <person name="Uehling J."/>
            <person name="Grigoriev I.V."/>
            <person name="Vagvolgyi C."/>
            <person name="Papp T."/>
            <person name="Martin F.M."/>
            <person name="Miettinen O."/>
            <person name="Hibbett D.S."/>
            <person name="Nagy L.G."/>
        </authorList>
    </citation>
    <scope>NUCLEOTIDE SEQUENCE [LARGE SCALE GENOMIC DNA]</scope>
    <source>
        <strain evidence="2 3">CBS 962.96</strain>
    </source>
</reference>
<evidence type="ECO:0000256" key="1">
    <source>
        <dbReference type="SAM" id="MobiDB-lite"/>
    </source>
</evidence>
<evidence type="ECO:0000313" key="3">
    <source>
        <dbReference type="Proteomes" id="UP000297245"/>
    </source>
</evidence>
<dbReference type="EMBL" id="ML181179">
    <property type="protein sequence ID" value="THU76102.1"/>
    <property type="molecule type" value="Genomic_DNA"/>
</dbReference>
<feature type="region of interest" description="Disordered" evidence="1">
    <location>
        <begin position="42"/>
        <end position="86"/>
    </location>
</feature>
<accession>A0A4S8KKU2</accession>
<feature type="compositionally biased region" description="Basic residues" evidence="1">
    <location>
        <begin position="162"/>
        <end position="172"/>
    </location>
</feature>
<dbReference type="AlphaFoldDB" id="A0A4S8KKU2"/>
<dbReference type="Proteomes" id="UP000297245">
    <property type="component" value="Unassembled WGS sequence"/>
</dbReference>
<feature type="region of interest" description="Disordered" evidence="1">
    <location>
        <begin position="152"/>
        <end position="172"/>
    </location>
</feature>
<gene>
    <name evidence="2" type="ORF">K435DRAFT_879711</name>
</gene>
<evidence type="ECO:0000313" key="2">
    <source>
        <dbReference type="EMBL" id="THU76102.1"/>
    </source>
</evidence>